<protein>
    <submittedName>
        <fullName evidence="1">Uncharacterized protein</fullName>
    </submittedName>
</protein>
<reference evidence="1 2" key="1">
    <citation type="submission" date="2024-04" db="EMBL/GenBank/DDBJ databases">
        <authorList>
            <person name="Fracassetti M."/>
        </authorList>
    </citation>
    <scope>NUCLEOTIDE SEQUENCE [LARGE SCALE GENOMIC DNA]</scope>
</reference>
<proteinExistence type="predicted"/>
<evidence type="ECO:0000313" key="1">
    <source>
        <dbReference type="EMBL" id="CAL1404238.1"/>
    </source>
</evidence>
<gene>
    <name evidence="1" type="ORF">LTRI10_LOCUS44111</name>
</gene>
<accession>A0AAV2G0U1</accession>
<dbReference type="EMBL" id="OZ034820">
    <property type="protein sequence ID" value="CAL1404238.1"/>
    <property type="molecule type" value="Genomic_DNA"/>
</dbReference>
<dbReference type="AlphaFoldDB" id="A0AAV2G0U1"/>
<sequence length="87" mass="9946">MAPPLNKSPPKTLHLAIALYVDEARRPIRGFPAPCVSPAMKGLKKTQEVERLKNPWRHRKSAFNFGRRTSRHNFTAADCFMASKRRS</sequence>
<evidence type="ECO:0000313" key="2">
    <source>
        <dbReference type="Proteomes" id="UP001497516"/>
    </source>
</evidence>
<name>A0AAV2G0U1_9ROSI</name>
<organism evidence="1 2">
    <name type="scientific">Linum trigynum</name>
    <dbReference type="NCBI Taxonomy" id="586398"/>
    <lineage>
        <taxon>Eukaryota</taxon>
        <taxon>Viridiplantae</taxon>
        <taxon>Streptophyta</taxon>
        <taxon>Embryophyta</taxon>
        <taxon>Tracheophyta</taxon>
        <taxon>Spermatophyta</taxon>
        <taxon>Magnoliopsida</taxon>
        <taxon>eudicotyledons</taxon>
        <taxon>Gunneridae</taxon>
        <taxon>Pentapetalae</taxon>
        <taxon>rosids</taxon>
        <taxon>fabids</taxon>
        <taxon>Malpighiales</taxon>
        <taxon>Linaceae</taxon>
        <taxon>Linum</taxon>
    </lineage>
</organism>
<dbReference type="Proteomes" id="UP001497516">
    <property type="component" value="Chromosome 7"/>
</dbReference>
<keyword evidence="2" id="KW-1185">Reference proteome</keyword>